<organism evidence="1">
    <name type="scientific">Cupriavidus taiwanensis</name>
    <dbReference type="NCBI Taxonomy" id="164546"/>
    <lineage>
        <taxon>Bacteria</taxon>
        <taxon>Pseudomonadati</taxon>
        <taxon>Pseudomonadota</taxon>
        <taxon>Betaproteobacteria</taxon>
        <taxon>Burkholderiales</taxon>
        <taxon>Burkholderiaceae</taxon>
        <taxon>Cupriavidus</taxon>
    </lineage>
</organism>
<dbReference type="AlphaFoldDB" id="A0A375H9J1"/>
<name>A0A375H9J1_9BURK</name>
<dbReference type="EMBL" id="LT984809">
    <property type="protein sequence ID" value="SPD48744.1"/>
    <property type="molecule type" value="Genomic_DNA"/>
</dbReference>
<proteinExistence type="predicted"/>
<geneLocation type="plasmid" evidence="1">
    <name>I</name>
</geneLocation>
<protein>
    <submittedName>
        <fullName evidence="1">Uncharacterized protein</fullName>
    </submittedName>
</protein>
<evidence type="ECO:0000313" key="1">
    <source>
        <dbReference type="EMBL" id="SPD48744.1"/>
    </source>
</evidence>
<reference evidence="1" key="1">
    <citation type="submission" date="2018-01" db="EMBL/GenBank/DDBJ databases">
        <authorList>
            <person name="Gaut B.S."/>
            <person name="Morton B.R."/>
            <person name="Clegg M.T."/>
            <person name="Duvall M.R."/>
        </authorList>
    </citation>
    <scope>NUCLEOTIDE SEQUENCE</scope>
    <source>
        <strain evidence="1">Cupriavidus taiwanensis STM 8555</strain>
    </source>
</reference>
<sequence length="27" mass="3084">MAFYSRPEETLKLSVSPFKSNRNPGAR</sequence>
<accession>A0A375H9J1</accession>
<keyword evidence="1" id="KW-0614">Plasmid</keyword>
<gene>
    <name evidence="1" type="ORF">CBM2612_P0089</name>
</gene>